<keyword evidence="1" id="KW-0560">Oxidoreductase</keyword>
<dbReference type="InterPro" id="IPR051457">
    <property type="entry name" value="2-oxoacid:Fd_oxidoreductase"/>
</dbReference>
<dbReference type="GO" id="GO:0016903">
    <property type="term" value="F:oxidoreductase activity, acting on the aldehyde or oxo group of donors"/>
    <property type="evidence" value="ECO:0007669"/>
    <property type="project" value="InterPro"/>
</dbReference>
<organism evidence="3 4">
    <name type="scientific">Sphingobium herbicidovorans (strain ATCC 700291 / DSM 11019 / CCUG 56400 / KCTC 2939 / LMG 18315 / NBRC 16415 / MH)</name>
    <name type="common">Sphingomonas herbicidovorans</name>
    <dbReference type="NCBI Taxonomy" id="1219045"/>
    <lineage>
        <taxon>Bacteria</taxon>
        <taxon>Pseudomonadati</taxon>
        <taxon>Pseudomonadota</taxon>
        <taxon>Alphaproteobacteria</taxon>
        <taxon>Sphingomonadales</taxon>
        <taxon>Sphingomonadaceae</taxon>
        <taxon>Sphingobium</taxon>
    </lineage>
</organism>
<dbReference type="InterPro" id="IPR046667">
    <property type="entry name" value="DUF6537"/>
</dbReference>
<evidence type="ECO:0000313" key="4">
    <source>
        <dbReference type="Proteomes" id="UP000024284"/>
    </source>
</evidence>
<reference evidence="3" key="1">
    <citation type="submission" date="2014-08" db="EMBL/GenBank/DDBJ databases">
        <title>Draft genome sequences of Sphingobium herbicidovorans.</title>
        <authorList>
            <person name="Gan H.M."/>
            <person name="Gan H.Y."/>
            <person name="Savka M.A."/>
        </authorList>
    </citation>
    <scope>NUCLEOTIDE SEQUENCE [LARGE SCALE GENOMIC DNA]</scope>
    <source>
        <strain evidence="3">NBRC 16415</strain>
    </source>
</reference>
<evidence type="ECO:0000259" key="2">
    <source>
        <dbReference type="PROSITE" id="PS51379"/>
    </source>
</evidence>
<proteinExistence type="predicted"/>
<dbReference type="InterPro" id="IPR019752">
    <property type="entry name" value="Pyrv/ketoisovalerate_OxRed_cat"/>
</dbReference>
<dbReference type="Gene3D" id="3.40.920.10">
    <property type="entry name" value="Pyruvate-ferredoxin oxidoreductase, PFOR, domain III"/>
    <property type="match status" value="1"/>
</dbReference>
<dbReference type="OrthoDB" id="9803617at2"/>
<dbReference type="InterPro" id="IPR002869">
    <property type="entry name" value="Pyrv_flavodox_OxRed_cen"/>
</dbReference>
<evidence type="ECO:0000313" key="3">
    <source>
        <dbReference type="EMBL" id="KFG90915.1"/>
    </source>
</evidence>
<dbReference type="EMBL" id="JFZA02000008">
    <property type="protein sequence ID" value="KFG90915.1"/>
    <property type="molecule type" value="Genomic_DNA"/>
</dbReference>
<dbReference type="SUPFAM" id="SSF52518">
    <property type="entry name" value="Thiamin diphosphate-binding fold (THDP-binding)"/>
    <property type="match status" value="2"/>
</dbReference>
<dbReference type="Gene3D" id="3.40.50.970">
    <property type="match status" value="1"/>
</dbReference>
<dbReference type="eggNOG" id="COG4231">
    <property type="taxonomic scope" value="Bacteria"/>
</dbReference>
<gene>
    <name evidence="3" type="ORF">BV98_001282</name>
</gene>
<dbReference type="PANTHER" id="PTHR48084">
    <property type="entry name" value="2-OXOGLUTARATE OXIDOREDUCTASE SUBUNIT KORB-RELATED"/>
    <property type="match status" value="1"/>
</dbReference>
<dbReference type="Proteomes" id="UP000024284">
    <property type="component" value="Unassembled WGS sequence"/>
</dbReference>
<dbReference type="CDD" id="cd07034">
    <property type="entry name" value="TPP_PYR_PFOR_IOR-alpha_like"/>
    <property type="match status" value="1"/>
</dbReference>
<accession>A0A086PBZ7</accession>
<dbReference type="SUPFAM" id="SSF53323">
    <property type="entry name" value="Pyruvate-ferredoxin oxidoreductase, PFOR, domain III"/>
    <property type="match status" value="1"/>
</dbReference>
<name>A0A086PBZ7_SPHHM</name>
<dbReference type="Pfam" id="PF01558">
    <property type="entry name" value="POR"/>
    <property type="match status" value="1"/>
</dbReference>
<dbReference type="RefSeq" id="WP_081570627.1">
    <property type="nucleotide sequence ID" value="NZ_BCZD01000023.1"/>
</dbReference>
<dbReference type="Pfam" id="PF20169">
    <property type="entry name" value="DUF6537"/>
    <property type="match status" value="1"/>
</dbReference>
<dbReference type="PANTHER" id="PTHR48084:SF3">
    <property type="entry name" value="SUBUNIT OF PYRUVATE:FLAVODOXIN OXIDOREDUCTASE"/>
    <property type="match status" value="1"/>
</dbReference>
<evidence type="ECO:0000256" key="1">
    <source>
        <dbReference type="ARBA" id="ARBA00023002"/>
    </source>
</evidence>
<dbReference type="AlphaFoldDB" id="A0A086PBZ7"/>
<comment type="caution">
    <text evidence="3">The sequence shown here is derived from an EMBL/GenBank/DDBJ whole genome shotgun (WGS) entry which is preliminary data.</text>
</comment>
<dbReference type="STRING" id="76947.GCA_002080435_04066"/>
<dbReference type="InterPro" id="IPR002880">
    <property type="entry name" value="Pyrv_Fd/Flavodoxin_OxRdtase_N"/>
</dbReference>
<keyword evidence="4" id="KW-1185">Reference proteome</keyword>
<keyword evidence="3" id="KW-0670">Pyruvate</keyword>
<sequence>MVGVSIKTPSGTGGEKKFAPKGNVKFLSGIDALLEGMVAARKLDGEGYAAFVTGYRGSPLGTFDSMLFKDARRLASLAITFKPGLNEDLAATACWGTQQTDLMDGPRYEGVTAFWYGKGPGVDRSGDALKHGNMAGVHPKGGVVLFVGDDHGAKSSTVAHQSDQVLAAACIPVLYPANLQEYRDIVPVAVAMSRFSGVWVAIKCVTETIEANALINVENEIAATVSPQVDVPPGGYHIGQGHVPVAQERTLYAYRLPAAKRFAEVNGLYRVERDSDRRTLGIIAPGKSYVDTIEALRLLGIDEPAAARLGIRVLRPLLAWPISETPITDFAAGHDEVMVVEEKRSQIEEQIGGFILRMPDDARPVLSGKLDPSGAPLLSDHGELDPLQIARAVGSRLIACGLADEASEKCWLELDGNAIGAPVGAPPRMPAFCSGCPHNRSTKLPDGSMAFGGIGCHGMALFVPELRTPTSTQMGGEGTNWIGLADYVATPHIFQNMGEGTYTHSGALAIRAAVAANARITYKILHNGATAMTGGQAVEGEFSAGQIAGQLIAEGVRQVVLVNTDGVRPADAPAAVTVRPRTDLDAVQRELRQVEGVTALIFEQGCATEKRRLRKRGLAPDPDMRTYINPDVCEGCGDCSRKSNCVSILPLETEQGRKRALDQESCNKDYSCIEGFCPSFLSITGGKPRGTSISADLVDQMGASIVEPKRPLVSGAFNIVFAGIGGSGVITLGRSVALAARAEEKRISAFDVTGLAQKNGPVYSHVRLFDAHDDADYQARIPSGQLDLLIGCDIIATASQQVTPLVSTSRTRAFISEELVPTASFQTNPDQSLALSPYAEHLTRVLPRERLEFVKPGPMLRTLVGTGAHHNILVLGYATQRGAVPVSTSAIEEALGAGTKAGLKNLFAFRAGRLLAQDPALLERLLDKHSEAPVVPLEKLPLDALLARCRALLASFQNEAYADRYSAFVAKVRDADPQERFTHAVAHGLFRLMRYKDEYEVARLLTDPQRMAEVRSQFSGDLKISYNLAPPLLARRRASDGEPIKMKFGPWLGKVLPVLAKFKFLRGTPFDPFGMFADRRLERQLIRDYIHRTEALLDRLGIADYATAVAIAKLPLLVRGYGPVKERSVVAMEAEYDRLIAKIGG</sequence>
<dbReference type="NCBIfam" id="NF009589">
    <property type="entry name" value="PRK13030.1"/>
    <property type="match status" value="1"/>
</dbReference>
<dbReference type="InterPro" id="IPR029061">
    <property type="entry name" value="THDP-binding"/>
</dbReference>
<dbReference type="PATRIC" id="fig|1219045.3.peg.1312"/>
<dbReference type="SUPFAM" id="SSF52922">
    <property type="entry name" value="TK C-terminal domain-like"/>
    <property type="match status" value="1"/>
</dbReference>
<protein>
    <submittedName>
        <fullName evidence="3">Pyruvate ferredoxin/flavodoxin oxidoreductase</fullName>
    </submittedName>
</protein>
<dbReference type="InterPro" id="IPR009014">
    <property type="entry name" value="Transketo_C/PFOR_II"/>
</dbReference>
<dbReference type="PROSITE" id="PS51379">
    <property type="entry name" value="4FE4S_FER_2"/>
    <property type="match status" value="1"/>
</dbReference>
<dbReference type="NCBIfam" id="NF009588">
    <property type="entry name" value="PRK13029.1"/>
    <property type="match status" value="1"/>
</dbReference>
<feature type="domain" description="4Fe-4S ferredoxin-type" evidence="2">
    <location>
        <begin position="624"/>
        <end position="654"/>
    </location>
</feature>
<dbReference type="eggNOG" id="COG1014">
    <property type="taxonomic scope" value="Bacteria"/>
</dbReference>
<dbReference type="InterPro" id="IPR017896">
    <property type="entry name" value="4Fe4S_Fe-S-bd"/>
</dbReference>